<dbReference type="EMBL" id="JBDJPC010000014">
    <property type="protein sequence ID" value="KAL1488470.1"/>
    <property type="molecule type" value="Genomic_DNA"/>
</dbReference>
<keyword evidence="1" id="KW-0479">Metal-binding</keyword>
<sequence length="119" mass="13723">MANYCCVRGCNNNSQKNHKLSYFSIPMDSIRQLQWLENIERLDLMVLEQIKVKNRWVCSEHFESRMFAGLGRNKLKKNAIPTIIKKVHLDSSTSKVPTASRISGYISILTPPLVTSERR</sequence>
<dbReference type="Proteomes" id="UP001566132">
    <property type="component" value="Unassembled WGS sequence"/>
</dbReference>
<dbReference type="SMART" id="SM00980">
    <property type="entry name" value="THAP"/>
    <property type="match status" value="1"/>
</dbReference>
<evidence type="ECO:0000256" key="3">
    <source>
        <dbReference type="ARBA" id="ARBA00022833"/>
    </source>
</evidence>
<evidence type="ECO:0000313" key="8">
    <source>
        <dbReference type="Proteomes" id="UP001566132"/>
    </source>
</evidence>
<accession>A0ABD1E2A1</accession>
<dbReference type="PANTHER" id="PTHR46600:SF11">
    <property type="entry name" value="THAP DOMAIN-CONTAINING PROTEIN 10"/>
    <property type="match status" value="1"/>
</dbReference>
<comment type="caution">
    <text evidence="7">The sequence shown here is derived from an EMBL/GenBank/DDBJ whole genome shotgun (WGS) entry which is preliminary data.</text>
</comment>
<dbReference type="AlphaFoldDB" id="A0ABD1E2A1"/>
<evidence type="ECO:0000256" key="2">
    <source>
        <dbReference type="ARBA" id="ARBA00022771"/>
    </source>
</evidence>
<gene>
    <name evidence="7" type="ORF">ABEB36_014941</name>
</gene>
<evidence type="ECO:0000256" key="4">
    <source>
        <dbReference type="ARBA" id="ARBA00023125"/>
    </source>
</evidence>
<dbReference type="GO" id="GO:0003677">
    <property type="term" value="F:DNA binding"/>
    <property type="evidence" value="ECO:0007669"/>
    <property type="project" value="UniProtKB-UniRule"/>
</dbReference>
<keyword evidence="4 5" id="KW-0238">DNA-binding</keyword>
<reference evidence="7 8" key="1">
    <citation type="submission" date="2024-05" db="EMBL/GenBank/DDBJ databases">
        <title>Genetic variation in Jamaican populations of the coffee berry borer (Hypothenemus hampei).</title>
        <authorList>
            <person name="Errbii M."/>
            <person name="Myrie A."/>
        </authorList>
    </citation>
    <scope>NUCLEOTIDE SEQUENCE [LARGE SCALE GENOMIC DNA]</scope>
    <source>
        <strain evidence="7">JA-Hopewell-2020-01-JO</strain>
        <tissue evidence="7">Whole body</tissue>
    </source>
</reference>
<dbReference type="GO" id="GO:0008270">
    <property type="term" value="F:zinc ion binding"/>
    <property type="evidence" value="ECO:0007669"/>
    <property type="project" value="UniProtKB-KW"/>
</dbReference>
<name>A0ABD1E2A1_HYPHA</name>
<feature type="domain" description="THAP-type" evidence="6">
    <location>
        <begin position="1"/>
        <end position="84"/>
    </location>
</feature>
<dbReference type="SUPFAM" id="SSF57716">
    <property type="entry name" value="Glucocorticoid receptor-like (DNA-binding domain)"/>
    <property type="match status" value="1"/>
</dbReference>
<evidence type="ECO:0000256" key="5">
    <source>
        <dbReference type="PROSITE-ProRule" id="PRU00309"/>
    </source>
</evidence>
<protein>
    <recommendedName>
        <fullName evidence="6">THAP-type domain-containing protein</fullName>
    </recommendedName>
</protein>
<evidence type="ECO:0000256" key="1">
    <source>
        <dbReference type="ARBA" id="ARBA00022723"/>
    </source>
</evidence>
<dbReference type="PANTHER" id="PTHR46600">
    <property type="entry name" value="THAP DOMAIN-CONTAINING"/>
    <property type="match status" value="1"/>
</dbReference>
<dbReference type="InterPro" id="IPR006612">
    <property type="entry name" value="THAP_Znf"/>
</dbReference>
<dbReference type="SMART" id="SM00692">
    <property type="entry name" value="DM3"/>
    <property type="match status" value="1"/>
</dbReference>
<dbReference type="InterPro" id="IPR026516">
    <property type="entry name" value="THAP1/10"/>
</dbReference>
<organism evidence="7 8">
    <name type="scientific">Hypothenemus hampei</name>
    <name type="common">Coffee berry borer</name>
    <dbReference type="NCBI Taxonomy" id="57062"/>
    <lineage>
        <taxon>Eukaryota</taxon>
        <taxon>Metazoa</taxon>
        <taxon>Ecdysozoa</taxon>
        <taxon>Arthropoda</taxon>
        <taxon>Hexapoda</taxon>
        <taxon>Insecta</taxon>
        <taxon>Pterygota</taxon>
        <taxon>Neoptera</taxon>
        <taxon>Endopterygota</taxon>
        <taxon>Coleoptera</taxon>
        <taxon>Polyphaga</taxon>
        <taxon>Cucujiformia</taxon>
        <taxon>Curculionidae</taxon>
        <taxon>Scolytinae</taxon>
        <taxon>Hypothenemus</taxon>
    </lineage>
</organism>
<keyword evidence="3" id="KW-0862">Zinc</keyword>
<dbReference type="PROSITE" id="PS50950">
    <property type="entry name" value="ZF_THAP"/>
    <property type="match status" value="1"/>
</dbReference>
<keyword evidence="8" id="KW-1185">Reference proteome</keyword>
<keyword evidence="2 5" id="KW-0863">Zinc-finger</keyword>
<evidence type="ECO:0000259" key="6">
    <source>
        <dbReference type="PROSITE" id="PS50950"/>
    </source>
</evidence>
<evidence type="ECO:0000313" key="7">
    <source>
        <dbReference type="EMBL" id="KAL1488470.1"/>
    </source>
</evidence>
<dbReference type="Pfam" id="PF05485">
    <property type="entry name" value="THAP"/>
    <property type="match status" value="1"/>
</dbReference>
<proteinExistence type="predicted"/>